<organism evidence="2 3">
    <name type="scientific">Shewanella psychropiezotolerans</name>
    <dbReference type="NCBI Taxonomy" id="2593655"/>
    <lineage>
        <taxon>Bacteria</taxon>
        <taxon>Pseudomonadati</taxon>
        <taxon>Pseudomonadota</taxon>
        <taxon>Gammaproteobacteria</taxon>
        <taxon>Alteromonadales</taxon>
        <taxon>Shewanellaceae</taxon>
        <taxon>Shewanella</taxon>
    </lineage>
</organism>
<sequence length="188" mass="21208">MLRSNKIDLLSITQSLNTLLVGGFIAAMLVNIILAAIVWQSYFNKSRTLVPPVISKAFTVSDGQVDEPYLRQMAEYFALLKLNVTPASVDHQYPQLSQYLCEDSWHVMQPLLSSDADMIKRQNISSHFTLNRTQVALDEQLIKLTGVLSKYVGKRALEPETVSYVIATRYDHGQLCLLTMKKSLKEVT</sequence>
<dbReference type="Pfam" id="PF05309">
    <property type="entry name" value="TraE"/>
    <property type="match status" value="1"/>
</dbReference>
<proteinExistence type="predicted"/>
<keyword evidence="3" id="KW-1185">Reference proteome</keyword>
<accession>A0ABX5X583</accession>
<dbReference type="Proteomes" id="UP000315947">
    <property type="component" value="Chromosome"/>
</dbReference>
<evidence type="ECO:0000313" key="2">
    <source>
        <dbReference type="EMBL" id="QDO86517.1"/>
    </source>
</evidence>
<evidence type="ECO:0000256" key="1">
    <source>
        <dbReference type="SAM" id="Phobius"/>
    </source>
</evidence>
<protein>
    <submittedName>
        <fullName evidence="2">Type IV conjugative transfer system protein TraE</fullName>
    </submittedName>
</protein>
<name>A0ABX5X583_9GAMM</name>
<evidence type="ECO:0000313" key="3">
    <source>
        <dbReference type="Proteomes" id="UP000315947"/>
    </source>
</evidence>
<keyword evidence="1" id="KW-0472">Membrane</keyword>
<feature type="transmembrane region" description="Helical" evidence="1">
    <location>
        <begin position="20"/>
        <end position="39"/>
    </location>
</feature>
<reference evidence="2 3" key="1">
    <citation type="submission" date="2019-07" db="EMBL/GenBank/DDBJ databases">
        <title>Shewanella sp. YLB-06 whole genomic sequence.</title>
        <authorList>
            <person name="Yu L."/>
        </authorList>
    </citation>
    <scope>NUCLEOTIDE SEQUENCE [LARGE SCALE GENOMIC DNA]</scope>
    <source>
        <strain evidence="2 3">YLB-06</strain>
    </source>
</reference>
<dbReference type="NCBIfam" id="TIGR02761">
    <property type="entry name" value="TraE_TIGR"/>
    <property type="match status" value="1"/>
</dbReference>
<dbReference type="RefSeq" id="WP_144048799.1">
    <property type="nucleotide sequence ID" value="NZ_CP041614.1"/>
</dbReference>
<keyword evidence="1" id="KW-0812">Transmembrane</keyword>
<dbReference type="InterPro" id="IPR007973">
    <property type="entry name" value="Pilus_assembly_TraE"/>
</dbReference>
<dbReference type="EMBL" id="CP041614">
    <property type="protein sequence ID" value="QDO86517.1"/>
    <property type="molecule type" value="Genomic_DNA"/>
</dbReference>
<keyword evidence="1" id="KW-1133">Transmembrane helix</keyword>
<gene>
    <name evidence="2" type="primary">traE</name>
    <name evidence="2" type="ORF">FM037_03275</name>
</gene>